<dbReference type="EMBL" id="HACM01010178">
    <property type="protein sequence ID" value="CRZ10620.1"/>
    <property type="molecule type" value="Transcribed_RNA"/>
</dbReference>
<sequence length="289" mass="32152">PGKSSTRYFQQIMDYSAALAAAISLAANNDDAASSDIEAPFSTVADVTAPSSNNGIRNEAALNHCLNQIRLPDSLPWAETLVITSTHEVDVSADNDLDREVKFYEISLNSVKQALDRLDQVKIPYKRPADFFAEMVKSDEHMAKIKRKLLHESAAIDQIAENKRVAENKKFAKQAQAEKLQEKARLKKMNVAAINTWKSEAKTNALTAESFDAAMKQAEKMVKKPKKGPVNTISKKRQYKNEKFGSGAGKRVKKQNDMTVDDTVRSKKWTIKKKGRPGKQSRASAGKRK</sequence>
<accession>A0A0H5R917</accession>
<dbReference type="InterPro" id="IPR008610">
    <property type="entry name" value="Ebp2"/>
</dbReference>
<proteinExistence type="inferred from homology"/>
<protein>
    <recommendedName>
        <fullName evidence="9">rRNA processing protein EBP2</fullName>
    </recommendedName>
</protein>
<feature type="region of interest" description="Disordered" evidence="7">
    <location>
        <begin position="222"/>
        <end position="289"/>
    </location>
</feature>
<evidence type="ECO:0000256" key="7">
    <source>
        <dbReference type="SAM" id="MobiDB-lite"/>
    </source>
</evidence>
<evidence type="ECO:0008006" key="9">
    <source>
        <dbReference type="Google" id="ProtNLM"/>
    </source>
</evidence>
<organism evidence="8">
    <name type="scientific">Spongospora subterranea</name>
    <dbReference type="NCBI Taxonomy" id="70186"/>
    <lineage>
        <taxon>Eukaryota</taxon>
        <taxon>Sar</taxon>
        <taxon>Rhizaria</taxon>
        <taxon>Endomyxa</taxon>
        <taxon>Phytomyxea</taxon>
        <taxon>Plasmodiophorida</taxon>
        <taxon>Plasmodiophoridae</taxon>
        <taxon>Spongospora</taxon>
    </lineage>
</organism>
<keyword evidence="4 6" id="KW-0175">Coiled coil</keyword>
<evidence type="ECO:0000256" key="1">
    <source>
        <dbReference type="ARBA" id="ARBA00004604"/>
    </source>
</evidence>
<evidence type="ECO:0000256" key="6">
    <source>
        <dbReference type="SAM" id="Coils"/>
    </source>
</evidence>
<evidence type="ECO:0000313" key="8">
    <source>
        <dbReference type="EMBL" id="CRZ10620.1"/>
    </source>
</evidence>
<evidence type="ECO:0000256" key="5">
    <source>
        <dbReference type="ARBA" id="ARBA00023242"/>
    </source>
</evidence>
<name>A0A0H5R917_9EUKA</name>
<dbReference type="AlphaFoldDB" id="A0A0H5R917"/>
<dbReference type="GO" id="GO:0006364">
    <property type="term" value="P:rRNA processing"/>
    <property type="evidence" value="ECO:0007669"/>
    <property type="project" value="TreeGrafter"/>
</dbReference>
<dbReference type="PANTHER" id="PTHR13028:SF0">
    <property type="entry name" value="RRNA-PROCESSING PROTEIN EBP2-RELATED"/>
    <property type="match status" value="1"/>
</dbReference>
<feature type="non-terminal residue" evidence="8">
    <location>
        <position position="1"/>
    </location>
</feature>
<evidence type="ECO:0000256" key="3">
    <source>
        <dbReference type="ARBA" id="ARBA00022517"/>
    </source>
</evidence>
<dbReference type="Pfam" id="PF05890">
    <property type="entry name" value="Ebp2"/>
    <property type="match status" value="1"/>
</dbReference>
<keyword evidence="5" id="KW-0539">Nucleus</keyword>
<feature type="coiled-coil region" evidence="6">
    <location>
        <begin position="163"/>
        <end position="192"/>
    </location>
</feature>
<dbReference type="GO" id="GO:0042273">
    <property type="term" value="P:ribosomal large subunit biogenesis"/>
    <property type="evidence" value="ECO:0007669"/>
    <property type="project" value="TreeGrafter"/>
</dbReference>
<comment type="similarity">
    <text evidence="2">Belongs to the EBP2 family.</text>
</comment>
<feature type="compositionally biased region" description="Basic residues" evidence="7">
    <location>
        <begin position="266"/>
        <end position="289"/>
    </location>
</feature>
<dbReference type="GO" id="GO:0005730">
    <property type="term" value="C:nucleolus"/>
    <property type="evidence" value="ECO:0007669"/>
    <property type="project" value="UniProtKB-SubCell"/>
</dbReference>
<evidence type="ECO:0000256" key="2">
    <source>
        <dbReference type="ARBA" id="ARBA00007336"/>
    </source>
</evidence>
<comment type="subcellular location">
    <subcellularLocation>
        <location evidence="1">Nucleus</location>
        <location evidence="1">Nucleolus</location>
    </subcellularLocation>
</comment>
<dbReference type="PANTHER" id="PTHR13028">
    <property type="entry name" value="RRNA PROCESSING PROTEIN EBNA1-BINDING PROTEIN-RELATED"/>
    <property type="match status" value="1"/>
</dbReference>
<evidence type="ECO:0000256" key="4">
    <source>
        <dbReference type="ARBA" id="ARBA00023054"/>
    </source>
</evidence>
<reference evidence="8" key="1">
    <citation type="submission" date="2015-04" db="EMBL/GenBank/DDBJ databases">
        <title>The genome sequence of the plant pathogenic Rhizarian Plasmodiophora brassicae reveals insights in its biotrophic life cycle and the origin of chitin synthesis.</title>
        <authorList>
            <person name="Schwelm A."/>
            <person name="Fogelqvist J."/>
            <person name="Knaust A."/>
            <person name="Julke S."/>
            <person name="Lilja T."/>
            <person name="Dhandapani V."/>
            <person name="Bonilla-Rosso G."/>
            <person name="Karlsson M."/>
            <person name="Shevchenko A."/>
            <person name="Choi S.R."/>
            <person name="Kim H.G."/>
            <person name="Park J.Y."/>
            <person name="Lim Y.P."/>
            <person name="Ludwig-Muller J."/>
            <person name="Dixelius C."/>
        </authorList>
    </citation>
    <scope>NUCLEOTIDE SEQUENCE</scope>
    <source>
        <tissue evidence="8">Potato root galls</tissue>
    </source>
</reference>
<keyword evidence="3" id="KW-0690">Ribosome biogenesis</keyword>
<dbReference type="GO" id="GO:0034399">
    <property type="term" value="C:nuclear periphery"/>
    <property type="evidence" value="ECO:0007669"/>
    <property type="project" value="TreeGrafter"/>
</dbReference>
<dbReference type="GO" id="GO:0030687">
    <property type="term" value="C:preribosome, large subunit precursor"/>
    <property type="evidence" value="ECO:0007669"/>
    <property type="project" value="TreeGrafter"/>
</dbReference>